<dbReference type="GO" id="GO:0008747">
    <property type="term" value="F:N-acetylneuraminate lyase activity"/>
    <property type="evidence" value="ECO:0007669"/>
    <property type="project" value="UniProtKB-EC"/>
</dbReference>
<dbReference type="SMART" id="SM01130">
    <property type="entry name" value="DHDPS"/>
    <property type="match status" value="1"/>
</dbReference>
<evidence type="ECO:0000256" key="2">
    <source>
        <dbReference type="PIRNR" id="PIRNR001365"/>
    </source>
</evidence>
<dbReference type="Gene3D" id="3.20.20.70">
    <property type="entry name" value="Aldolase class I"/>
    <property type="match status" value="1"/>
</dbReference>
<evidence type="ECO:0000313" key="4">
    <source>
        <dbReference type="Proteomes" id="UP001548832"/>
    </source>
</evidence>
<name>A0ABV2DS99_9HYPH</name>
<dbReference type="InterPro" id="IPR013785">
    <property type="entry name" value="Aldolase_TIM"/>
</dbReference>
<proteinExistence type="inferred from homology"/>
<keyword evidence="4" id="KW-1185">Reference proteome</keyword>
<protein>
    <submittedName>
        <fullName evidence="3">Dihydrodipicolinate synthase family protein</fullName>
        <ecNumber evidence="3">4.1.3.3</ecNumber>
        <ecNumber evidence="3">4.2.1.41</ecNumber>
        <ecNumber evidence="3">4.3.3.7</ecNumber>
    </submittedName>
</protein>
<dbReference type="PANTHER" id="PTHR12128:SF19">
    <property type="entry name" value="5-DEHYDRO-4-DEOXYGLUCARATE DEHYDRATASE 2-RELATED"/>
    <property type="match status" value="1"/>
</dbReference>
<dbReference type="EC" id="4.3.3.7" evidence="3"/>
<reference evidence="3 4" key="1">
    <citation type="submission" date="2024-06" db="EMBL/GenBank/DDBJ databases">
        <authorList>
            <person name="Kim D.-U."/>
        </authorList>
    </citation>
    <scope>NUCLEOTIDE SEQUENCE [LARGE SCALE GENOMIC DNA]</scope>
    <source>
        <strain evidence="3 4">KACC15460</strain>
    </source>
</reference>
<dbReference type="EC" id="4.2.1.41" evidence="3"/>
<dbReference type="SUPFAM" id="SSF51569">
    <property type="entry name" value="Aldolase"/>
    <property type="match status" value="1"/>
</dbReference>
<gene>
    <name evidence="3" type="ORF">ABVQ20_38930</name>
</gene>
<sequence length="310" mass="32765">MTTSRADVQAALNGISGVHVTPYGRDGSINAAAVTSIVRRIASAGIHAVVCGGNTGEFFSQTAREIVAVQEAAKEGCLERTVMIAGVGRAIDDAIELARSAERIGFDAIMVHEPADPFAGAVGVTAYVRRICDSVSLPVILYVRSPALGFNELMSLAAIDQVVGIKFARTDLTQLANCIRATEGSGVAWVCGLAEQWAAPFYAVGARGFTSGLVNVAPEHSMVIHAALERGDFTEARRLVGLIALFEELRSTDDNGANVTVVKEALSLLGHEVGRVRDPGSARLSDANRQRLGKVLETWRKNGILAEPVS</sequence>
<dbReference type="GO" id="GO:0008840">
    <property type="term" value="F:4-hydroxy-tetrahydrodipicolinate synthase activity"/>
    <property type="evidence" value="ECO:0007669"/>
    <property type="project" value="UniProtKB-EC"/>
</dbReference>
<accession>A0ABV2DS99</accession>
<keyword evidence="1 2" id="KW-0456">Lyase</keyword>
<comment type="similarity">
    <text evidence="2">Belongs to the DapA family.</text>
</comment>
<dbReference type="Pfam" id="PF00701">
    <property type="entry name" value="DHDPS"/>
    <property type="match status" value="1"/>
</dbReference>
<dbReference type="Proteomes" id="UP001548832">
    <property type="component" value="Unassembled WGS sequence"/>
</dbReference>
<comment type="caution">
    <text evidence="3">The sequence shown here is derived from an EMBL/GenBank/DDBJ whole genome shotgun (WGS) entry which is preliminary data.</text>
</comment>
<dbReference type="EC" id="4.1.3.3" evidence="3"/>
<organism evidence="3 4">
    <name type="scientific">Mesorhizobium shangrilense</name>
    <dbReference type="NCBI Taxonomy" id="460060"/>
    <lineage>
        <taxon>Bacteria</taxon>
        <taxon>Pseudomonadati</taxon>
        <taxon>Pseudomonadota</taxon>
        <taxon>Alphaproteobacteria</taxon>
        <taxon>Hyphomicrobiales</taxon>
        <taxon>Phyllobacteriaceae</taxon>
        <taxon>Mesorhizobium</taxon>
    </lineage>
</organism>
<dbReference type="PIRSF" id="PIRSF001365">
    <property type="entry name" value="DHDPS"/>
    <property type="match status" value="1"/>
</dbReference>
<dbReference type="CDD" id="cd00408">
    <property type="entry name" value="DHDPS-like"/>
    <property type="match status" value="1"/>
</dbReference>
<dbReference type="GO" id="GO:0047448">
    <property type="term" value="F:5-dehydro-4-deoxyglucarate dehydratase activity"/>
    <property type="evidence" value="ECO:0007669"/>
    <property type="project" value="UniProtKB-EC"/>
</dbReference>
<evidence type="ECO:0000313" key="3">
    <source>
        <dbReference type="EMBL" id="MET2832893.1"/>
    </source>
</evidence>
<dbReference type="InterPro" id="IPR002220">
    <property type="entry name" value="DapA-like"/>
</dbReference>
<evidence type="ECO:0000256" key="1">
    <source>
        <dbReference type="ARBA" id="ARBA00023239"/>
    </source>
</evidence>
<dbReference type="PANTHER" id="PTHR12128">
    <property type="entry name" value="DIHYDRODIPICOLINATE SYNTHASE"/>
    <property type="match status" value="1"/>
</dbReference>
<dbReference type="EMBL" id="JBEWSZ010000015">
    <property type="protein sequence ID" value="MET2832893.1"/>
    <property type="molecule type" value="Genomic_DNA"/>
</dbReference>